<evidence type="ECO:0000313" key="2">
    <source>
        <dbReference type="Proteomes" id="UP000785679"/>
    </source>
</evidence>
<dbReference type="AlphaFoldDB" id="A0A8J8NBH6"/>
<proteinExistence type="predicted"/>
<evidence type="ECO:0000313" key="1">
    <source>
        <dbReference type="EMBL" id="TNV71610.1"/>
    </source>
</evidence>
<keyword evidence="2" id="KW-1185">Reference proteome</keyword>
<sequence length="210" mass="24334">MARYDFREAASIFERFEAELFRVDLRFELDSTSQTALIVLRTRPNGKVGSDDFIDVKIRAIEPYRCEARFLNLNLDFMEIGIDFETKGPKLWSYENQAEIFCNSKVDLEVLFRNVVSRMNGQATADDISKYLSKVQKYDPPFWLGRFPESLFYVVRSALNDLGVAIFCTDDPKPSDLPVLLEIDDIIRIVAKNFEVELPDLTHIPAWFRS</sequence>
<name>A0A8J8NBH6_HALGN</name>
<dbReference type="EMBL" id="RRYP01029744">
    <property type="protein sequence ID" value="TNV71610.1"/>
    <property type="molecule type" value="Genomic_DNA"/>
</dbReference>
<organism evidence="1 2">
    <name type="scientific">Halteria grandinella</name>
    <dbReference type="NCBI Taxonomy" id="5974"/>
    <lineage>
        <taxon>Eukaryota</taxon>
        <taxon>Sar</taxon>
        <taxon>Alveolata</taxon>
        <taxon>Ciliophora</taxon>
        <taxon>Intramacronucleata</taxon>
        <taxon>Spirotrichea</taxon>
        <taxon>Stichotrichia</taxon>
        <taxon>Sporadotrichida</taxon>
        <taxon>Halteriidae</taxon>
        <taxon>Halteria</taxon>
    </lineage>
</organism>
<dbReference type="Proteomes" id="UP000785679">
    <property type="component" value="Unassembled WGS sequence"/>
</dbReference>
<reference evidence="1" key="1">
    <citation type="submission" date="2019-06" db="EMBL/GenBank/DDBJ databases">
        <authorList>
            <person name="Zheng W."/>
        </authorList>
    </citation>
    <scope>NUCLEOTIDE SEQUENCE</scope>
    <source>
        <strain evidence="1">QDHG01</strain>
    </source>
</reference>
<gene>
    <name evidence="1" type="ORF">FGO68_gene13103</name>
</gene>
<protein>
    <submittedName>
        <fullName evidence="1">Uncharacterized protein</fullName>
    </submittedName>
</protein>
<accession>A0A8J8NBH6</accession>
<comment type="caution">
    <text evidence="1">The sequence shown here is derived from an EMBL/GenBank/DDBJ whole genome shotgun (WGS) entry which is preliminary data.</text>
</comment>